<evidence type="ECO:0000259" key="2">
    <source>
        <dbReference type="SMART" id="SM00198"/>
    </source>
</evidence>
<feature type="domain" description="SCP" evidence="2">
    <location>
        <begin position="69"/>
        <end position="207"/>
    </location>
</feature>
<reference evidence="3" key="1">
    <citation type="journal article" date="2019" name="bioRxiv">
        <title>The Genome of the Zebra Mussel, Dreissena polymorpha: A Resource for Invasive Species Research.</title>
        <authorList>
            <person name="McCartney M.A."/>
            <person name="Auch B."/>
            <person name="Kono T."/>
            <person name="Mallez S."/>
            <person name="Zhang Y."/>
            <person name="Obille A."/>
            <person name="Becker A."/>
            <person name="Abrahante J.E."/>
            <person name="Garbe J."/>
            <person name="Badalamenti J.P."/>
            <person name="Herman A."/>
            <person name="Mangelson H."/>
            <person name="Liachko I."/>
            <person name="Sullivan S."/>
            <person name="Sone E.D."/>
            <person name="Koren S."/>
            <person name="Silverstein K.A.T."/>
            <person name="Beckman K.B."/>
            <person name="Gohl D.M."/>
        </authorList>
    </citation>
    <scope>NUCLEOTIDE SEQUENCE</scope>
    <source>
        <strain evidence="3">Duluth1</strain>
        <tissue evidence="3">Whole animal</tissue>
    </source>
</reference>
<gene>
    <name evidence="3" type="ORF">DPMN_090051</name>
</gene>
<dbReference type="InterPro" id="IPR035940">
    <property type="entry name" value="CAP_sf"/>
</dbReference>
<organism evidence="3 4">
    <name type="scientific">Dreissena polymorpha</name>
    <name type="common">Zebra mussel</name>
    <name type="synonym">Mytilus polymorpha</name>
    <dbReference type="NCBI Taxonomy" id="45954"/>
    <lineage>
        <taxon>Eukaryota</taxon>
        <taxon>Metazoa</taxon>
        <taxon>Spiralia</taxon>
        <taxon>Lophotrochozoa</taxon>
        <taxon>Mollusca</taxon>
        <taxon>Bivalvia</taxon>
        <taxon>Autobranchia</taxon>
        <taxon>Heteroconchia</taxon>
        <taxon>Euheterodonta</taxon>
        <taxon>Imparidentia</taxon>
        <taxon>Neoheterodontei</taxon>
        <taxon>Myida</taxon>
        <taxon>Dreissenoidea</taxon>
        <taxon>Dreissenidae</taxon>
        <taxon>Dreissena</taxon>
    </lineage>
</organism>
<dbReference type="InterPro" id="IPR018244">
    <property type="entry name" value="Allrgn_V5/Tpx1_CS"/>
</dbReference>
<dbReference type="InterPro" id="IPR001283">
    <property type="entry name" value="CRISP-related"/>
</dbReference>
<feature type="chain" id="PRO_5039656715" description="SCP domain-containing protein" evidence="1">
    <location>
        <begin position="27"/>
        <end position="308"/>
    </location>
</feature>
<evidence type="ECO:0000313" key="3">
    <source>
        <dbReference type="EMBL" id="KAH3847720.1"/>
    </source>
</evidence>
<proteinExistence type="predicted"/>
<dbReference type="EMBL" id="JAIWYP010000003">
    <property type="protein sequence ID" value="KAH3847720.1"/>
    <property type="molecule type" value="Genomic_DNA"/>
</dbReference>
<dbReference type="Pfam" id="PF00188">
    <property type="entry name" value="CAP"/>
    <property type="match status" value="1"/>
</dbReference>
<evidence type="ECO:0000313" key="4">
    <source>
        <dbReference type="Proteomes" id="UP000828390"/>
    </source>
</evidence>
<protein>
    <recommendedName>
        <fullName evidence="2">SCP domain-containing protein</fullName>
    </recommendedName>
</protein>
<feature type="signal peptide" evidence="1">
    <location>
        <begin position="1"/>
        <end position="26"/>
    </location>
</feature>
<keyword evidence="1" id="KW-0732">Signal</keyword>
<comment type="caution">
    <text evidence="3">The sequence shown here is derived from an EMBL/GenBank/DDBJ whole genome shotgun (WGS) entry which is preliminary data.</text>
</comment>
<dbReference type="PROSITE" id="PS01010">
    <property type="entry name" value="CRISP_2"/>
    <property type="match status" value="1"/>
</dbReference>
<keyword evidence="4" id="KW-1185">Reference proteome</keyword>
<name>A0A9D4KXI9_DREPO</name>
<dbReference type="SUPFAM" id="SSF55797">
    <property type="entry name" value="PR-1-like"/>
    <property type="match status" value="1"/>
</dbReference>
<dbReference type="PRINTS" id="PR00837">
    <property type="entry name" value="V5TPXLIKE"/>
</dbReference>
<dbReference type="SMART" id="SM00198">
    <property type="entry name" value="SCP"/>
    <property type="match status" value="1"/>
</dbReference>
<dbReference type="PANTHER" id="PTHR10334">
    <property type="entry name" value="CYSTEINE-RICH SECRETORY PROTEIN-RELATED"/>
    <property type="match status" value="1"/>
</dbReference>
<dbReference type="InterPro" id="IPR014044">
    <property type="entry name" value="CAP_dom"/>
</dbReference>
<accession>A0A9D4KXI9</accession>
<evidence type="ECO:0000256" key="1">
    <source>
        <dbReference type="SAM" id="SignalP"/>
    </source>
</evidence>
<reference evidence="3" key="2">
    <citation type="submission" date="2020-11" db="EMBL/GenBank/DDBJ databases">
        <authorList>
            <person name="McCartney M.A."/>
            <person name="Auch B."/>
            <person name="Kono T."/>
            <person name="Mallez S."/>
            <person name="Becker A."/>
            <person name="Gohl D.M."/>
            <person name="Silverstein K.A.T."/>
            <person name="Koren S."/>
            <person name="Bechman K.B."/>
            <person name="Herman A."/>
            <person name="Abrahante J.E."/>
            <person name="Garbe J."/>
        </authorList>
    </citation>
    <scope>NUCLEOTIDE SEQUENCE</scope>
    <source>
        <strain evidence="3">Duluth1</strain>
        <tissue evidence="3">Whole animal</tissue>
    </source>
</reference>
<dbReference type="GO" id="GO:0005576">
    <property type="term" value="C:extracellular region"/>
    <property type="evidence" value="ECO:0007669"/>
    <property type="project" value="InterPro"/>
</dbReference>
<dbReference type="AlphaFoldDB" id="A0A9D4KXI9"/>
<sequence length="308" mass="33942">MFVYGISSSFIVVLVAACCQTHLCEASAEEDQYAILSRLTREVFCPDRYAKITSGHTGCLPMTSGLKPDVQELILAAHNTVRRDVTPTASNMQSMSWDQSIASLAQRWAENCVWGHDANFKRTDNGRFSVGQNMAANSGDLDWNWAISDWAKEKNDYTYDGDNTGKVVGHYTQIVWAETSKVGCGYAKCGDRNHYVCNYGPAGNVGNQLPYAKGETCAECPDRRTNGLCDCGGLVCLNGGTLDLKECKCTCKQPFHIQPNCALNCEGAVDPSYCATFYAGKCEVYSNVPYDCPNMCKWCPYADLKFLK</sequence>
<dbReference type="Proteomes" id="UP000828390">
    <property type="component" value="Unassembled WGS sequence"/>
</dbReference>
<dbReference type="Gene3D" id="3.40.33.10">
    <property type="entry name" value="CAP"/>
    <property type="match status" value="1"/>
</dbReference>
<dbReference type="PROSITE" id="PS01009">
    <property type="entry name" value="CRISP_1"/>
    <property type="match status" value="1"/>
</dbReference>